<evidence type="ECO:0000256" key="7">
    <source>
        <dbReference type="SAM" id="Phobius"/>
    </source>
</evidence>
<gene>
    <name evidence="8" type="ORF">FPE_LOCUS30675</name>
</gene>
<reference evidence="8" key="1">
    <citation type="submission" date="2023-05" db="EMBL/GenBank/DDBJ databases">
        <authorList>
            <person name="Huff M."/>
        </authorList>
    </citation>
    <scope>NUCLEOTIDE SEQUENCE</scope>
</reference>
<comment type="subcellular location">
    <subcellularLocation>
        <location evidence="1">Membrane</location>
        <topology evidence="1">Multi-pass membrane protein</topology>
    </subcellularLocation>
</comment>
<comment type="similarity">
    <text evidence="6">Belongs to the major facilitator superfamily. Phosphate:H(+) symporter (TC 2.A.1.9) family.</text>
</comment>
<dbReference type="Gene3D" id="1.20.1250.20">
    <property type="entry name" value="MFS general substrate transporter like domains"/>
    <property type="match status" value="2"/>
</dbReference>
<dbReference type="GO" id="GO:0016020">
    <property type="term" value="C:membrane"/>
    <property type="evidence" value="ECO:0007669"/>
    <property type="project" value="UniProtKB-SubCell"/>
</dbReference>
<feature type="transmembrane region" description="Helical" evidence="7">
    <location>
        <begin position="159"/>
        <end position="179"/>
    </location>
</feature>
<dbReference type="Pfam" id="PF00854">
    <property type="entry name" value="PTR2"/>
    <property type="match status" value="1"/>
</dbReference>
<keyword evidence="4 7" id="KW-1133">Transmembrane helix</keyword>
<sequence>MLMLMLPTALVNGMDRFISSLLLVHSSVTRIGEGYFQDKGIWVLGFWDSTGSAFVALLPFLGGTKRYRHFKPRGNPLARFSQVRVAAAKNWKEEMPAGEVHNLHEEDGNEKSIFDARKMLHTNAFKLLDRAAVTNSPVFLAQSLAPLSPFPKLKRIPPASMSIFNILSVAVFIFLYRRVIDPHVSRIRKNKGQGQLEFFNAQAPGGLKSIDSTLHISSLLVFLVTKFSTVDNMPGWIPGNLNRGHLDRFYFLLAGLTTVDLVLYIACAKWYKRMKLGKDNEDGQCGV</sequence>
<evidence type="ECO:0000256" key="3">
    <source>
        <dbReference type="ARBA" id="ARBA00022692"/>
    </source>
</evidence>
<evidence type="ECO:0000256" key="6">
    <source>
        <dbReference type="ARBA" id="ARBA00044504"/>
    </source>
</evidence>
<feature type="transmembrane region" description="Helical" evidence="7">
    <location>
        <begin position="40"/>
        <end position="61"/>
    </location>
</feature>
<keyword evidence="5 7" id="KW-0472">Membrane</keyword>
<comment type="similarity">
    <text evidence="2">Belongs to the major facilitator superfamily. Proton-dependent oligopeptide transporter (POT/PTR) (TC 2.A.17) family.</text>
</comment>
<organism evidence="8 9">
    <name type="scientific">Fraxinus pennsylvanica</name>
    <dbReference type="NCBI Taxonomy" id="56036"/>
    <lineage>
        <taxon>Eukaryota</taxon>
        <taxon>Viridiplantae</taxon>
        <taxon>Streptophyta</taxon>
        <taxon>Embryophyta</taxon>
        <taxon>Tracheophyta</taxon>
        <taxon>Spermatophyta</taxon>
        <taxon>Magnoliopsida</taxon>
        <taxon>eudicotyledons</taxon>
        <taxon>Gunneridae</taxon>
        <taxon>Pentapetalae</taxon>
        <taxon>asterids</taxon>
        <taxon>lamiids</taxon>
        <taxon>Lamiales</taxon>
        <taxon>Oleaceae</taxon>
        <taxon>Oleeae</taxon>
        <taxon>Fraxinus</taxon>
    </lineage>
</organism>
<dbReference type="PANTHER" id="PTHR11654">
    <property type="entry name" value="OLIGOPEPTIDE TRANSPORTER-RELATED"/>
    <property type="match status" value="1"/>
</dbReference>
<accession>A0AAD2A870</accession>
<feature type="transmembrane region" description="Helical" evidence="7">
    <location>
        <begin position="249"/>
        <end position="271"/>
    </location>
</feature>
<evidence type="ECO:0000313" key="8">
    <source>
        <dbReference type="EMBL" id="CAI9783245.1"/>
    </source>
</evidence>
<protein>
    <submittedName>
        <fullName evidence="8">Uncharacterized protein</fullName>
    </submittedName>
</protein>
<dbReference type="GO" id="GO:0022857">
    <property type="term" value="F:transmembrane transporter activity"/>
    <property type="evidence" value="ECO:0007669"/>
    <property type="project" value="InterPro"/>
</dbReference>
<dbReference type="Proteomes" id="UP000834106">
    <property type="component" value="Chromosome 19"/>
</dbReference>
<evidence type="ECO:0000313" key="9">
    <source>
        <dbReference type="Proteomes" id="UP000834106"/>
    </source>
</evidence>
<dbReference type="AlphaFoldDB" id="A0AAD2A870"/>
<keyword evidence="3 7" id="KW-0812">Transmembrane</keyword>
<dbReference type="EMBL" id="OU503054">
    <property type="protein sequence ID" value="CAI9783245.1"/>
    <property type="molecule type" value="Genomic_DNA"/>
</dbReference>
<name>A0AAD2A870_9LAMI</name>
<evidence type="ECO:0000256" key="1">
    <source>
        <dbReference type="ARBA" id="ARBA00004141"/>
    </source>
</evidence>
<dbReference type="InterPro" id="IPR000109">
    <property type="entry name" value="POT_fam"/>
</dbReference>
<keyword evidence="9" id="KW-1185">Reference proteome</keyword>
<dbReference type="InterPro" id="IPR036259">
    <property type="entry name" value="MFS_trans_sf"/>
</dbReference>
<proteinExistence type="inferred from homology"/>
<evidence type="ECO:0000256" key="4">
    <source>
        <dbReference type="ARBA" id="ARBA00022989"/>
    </source>
</evidence>
<evidence type="ECO:0000256" key="5">
    <source>
        <dbReference type="ARBA" id="ARBA00023136"/>
    </source>
</evidence>
<evidence type="ECO:0000256" key="2">
    <source>
        <dbReference type="ARBA" id="ARBA00005982"/>
    </source>
</evidence>